<comment type="caution">
    <text evidence="1">The sequence shown here is derived from an EMBL/GenBank/DDBJ whole genome shotgun (WGS) entry which is preliminary data.</text>
</comment>
<gene>
    <name evidence="1" type="ORF">E3N88_23642</name>
</gene>
<accession>A0A5N6NDU9</accession>
<dbReference type="OrthoDB" id="248747at2759"/>
<dbReference type="EMBL" id="SZYD01000012">
    <property type="protein sequence ID" value="KAD4586041.1"/>
    <property type="molecule type" value="Genomic_DNA"/>
</dbReference>
<proteinExistence type="predicted"/>
<dbReference type="Proteomes" id="UP000326396">
    <property type="component" value="Linkage Group LG2"/>
</dbReference>
<evidence type="ECO:0000313" key="1">
    <source>
        <dbReference type="EMBL" id="KAD4586041.1"/>
    </source>
</evidence>
<evidence type="ECO:0008006" key="3">
    <source>
        <dbReference type="Google" id="ProtNLM"/>
    </source>
</evidence>
<dbReference type="Gene3D" id="3.30.450.50">
    <property type="entry name" value="Longin domain"/>
    <property type="match status" value="1"/>
</dbReference>
<name>A0A5N6NDU9_9ASTR</name>
<keyword evidence="2" id="KW-1185">Reference proteome</keyword>
<protein>
    <recommendedName>
        <fullName evidence="3">Longin domain-containing protein</fullName>
    </recommendedName>
</protein>
<dbReference type="AlphaFoldDB" id="A0A5N6NDU9"/>
<sequence>MTSSRYAMRRNTAFAIREGFRGFPACFVCRGTRYVFECSFAFLPLPNIDVAILHPTSSRRQAPSPTPCPPSFPYTDVSQTSIVAQCLQKLPATNKFTYNCDGHTFNYLVEGGFSKSDLI</sequence>
<organism evidence="1 2">
    <name type="scientific">Mikania micrantha</name>
    <name type="common">bitter vine</name>
    <dbReference type="NCBI Taxonomy" id="192012"/>
    <lineage>
        <taxon>Eukaryota</taxon>
        <taxon>Viridiplantae</taxon>
        <taxon>Streptophyta</taxon>
        <taxon>Embryophyta</taxon>
        <taxon>Tracheophyta</taxon>
        <taxon>Spermatophyta</taxon>
        <taxon>Magnoliopsida</taxon>
        <taxon>eudicotyledons</taxon>
        <taxon>Gunneridae</taxon>
        <taxon>Pentapetalae</taxon>
        <taxon>asterids</taxon>
        <taxon>campanulids</taxon>
        <taxon>Asterales</taxon>
        <taxon>Asteraceae</taxon>
        <taxon>Asteroideae</taxon>
        <taxon>Heliantheae alliance</taxon>
        <taxon>Eupatorieae</taxon>
        <taxon>Mikania</taxon>
    </lineage>
</organism>
<reference evidence="1 2" key="1">
    <citation type="submission" date="2019-05" db="EMBL/GenBank/DDBJ databases">
        <title>Mikania micrantha, genome provides insights into the molecular mechanism of rapid growth.</title>
        <authorList>
            <person name="Liu B."/>
        </authorList>
    </citation>
    <scope>NUCLEOTIDE SEQUENCE [LARGE SCALE GENOMIC DNA]</scope>
    <source>
        <strain evidence="1">NLD-2019</strain>
        <tissue evidence="1">Leaf</tissue>
    </source>
</reference>
<evidence type="ECO:0000313" key="2">
    <source>
        <dbReference type="Proteomes" id="UP000326396"/>
    </source>
</evidence>